<dbReference type="SUPFAM" id="SSF48726">
    <property type="entry name" value="Immunoglobulin"/>
    <property type="match status" value="8"/>
</dbReference>
<protein>
    <submittedName>
        <fullName evidence="13">Nephrin isoform X1</fullName>
    </submittedName>
</protein>
<dbReference type="FunFam" id="2.60.40.10:FF:000405">
    <property type="entry name" value="nephrin isoform X1"/>
    <property type="match status" value="1"/>
</dbReference>
<dbReference type="InterPro" id="IPR051275">
    <property type="entry name" value="Cell_adhesion_signaling"/>
</dbReference>
<keyword evidence="2" id="KW-0677">Repeat</keyword>
<dbReference type="Gene3D" id="2.60.40.10">
    <property type="entry name" value="Immunoglobulins"/>
    <property type="match status" value="10"/>
</dbReference>
<dbReference type="InterPro" id="IPR036179">
    <property type="entry name" value="Ig-like_dom_sf"/>
</dbReference>
<evidence type="ECO:0000256" key="9">
    <source>
        <dbReference type="SAM" id="SignalP"/>
    </source>
</evidence>
<evidence type="ECO:0000256" key="5">
    <source>
        <dbReference type="ARBA" id="ARBA00023180"/>
    </source>
</evidence>
<keyword evidence="8" id="KW-0812">Transmembrane</keyword>
<dbReference type="Proteomes" id="UP000694843">
    <property type="component" value="Unplaced"/>
</dbReference>
<feature type="domain" description="Ig-like" evidence="10">
    <location>
        <begin position="436"/>
        <end position="522"/>
    </location>
</feature>
<feature type="domain" description="Ig-like" evidence="10">
    <location>
        <begin position="842"/>
        <end position="940"/>
    </location>
</feature>
<evidence type="ECO:0000259" key="11">
    <source>
        <dbReference type="PROSITE" id="PS50853"/>
    </source>
</evidence>
<feature type="domain" description="Ig-like" evidence="10">
    <location>
        <begin position="749"/>
        <end position="835"/>
    </location>
</feature>
<feature type="signal peptide" evidence="9">
    <location>
        <begin position="1"/>
        <end position="23"/>
    </location>
</feature>
<feature type="domain" description="Ig-like" evidence="10">
    <location>
        <begin position="334"/>
        <end position="429"/>
    </location>
</feature>
<gene>
    <name evidence="13" type="primary">LOC108679880</name>
</gene>
<dbReference type="GO" id="GO:0005911">
    <property type="term" value="C:cell-cell junction"/>
    <property type="evidence" value="ECO:0007669"/>
    <property type="project" value="TreeGrafter"/>
</dbReference>
<feature type="domain" description="Ig-like" evidence="10">
    <location>
        <begin position="129"/>
        <end position="232"/>
    </location>
</feature>
<evidence type="ECO:0000256" key="1">
    <source>
        <dbReference type="ARBA" id="ARBA00004479"/>
    </source>
</evidence>
<dbReference type="SUPFAM" id="SSF49265">
    <property type="entry name" value="Fibronectin type III"/>
    <property type="match status" value="1"/>
</dbReference>
<evidence type="ECO:0000256" key="3">
    <source>
        <dbReference type="ARBA" id="ARBA00023136"/>
    </source>
</evidence>
<dbReference type="GO" id="GO:0098609">
    <property type="term" value="P:cell-cell adhesion"/>
    <property type="evidence" value="ECO:0007669"/>
    <property type="project" value="TreeGrafter"/>
</dbReference>
<dbReference type="GO" id="GO:0005886">
    <property type="term" value="C:plasma membrane"/>
    <property type="evidence" value="ECO:0007669"/>
    <property type="project" value="TreeGrafter"/>
</dbReference>
<dbReference type="PANTHER" id="PTHR11640">
    <property type="entry name" value="NEPHRIN"/>
    <property type="match status" value="1"/>
</dbReference>
<dbReference type="InterPro" id="IPR007110">
    <property type="entry name" value="Ig-like_dom"/>
</dbReference>
<dbReference type="GO" id="GO:0050839">
    <property type="term" value="F:cell adhesion molecule binding"/>
    <property type="evidence" value="ECO:0007669"/>
    <property type="project" value="TreeGrafter"/>
</dbReference>
<dbReference type="PROSITE" id="PS50835">
    <property type="entry name" value="IG_LIKE"/>
    <property type="match status" value="9"/>
</dbReference>
<feature type="domain" description="Ig-like" evidence="10">
    <location>
        <begin position="531"/>
        <end position="625"/>
    </location>
</feature>
<keyword evidence="5" id="KW-0325">Glycoprotein</keyword>
<feature type="compositionally biased region" description="Low complexity" evidence="7">
    <location>
        <begin position="1098"/>
        <end position="1113"/>
    </location>
</feature>
<dbReference type="InterPro" id="IPR003006">
    <property type="entry name" value="Ig/MHC_CS"/>
</dbReference>
<dbReference type="InterPro" id="IPR003599">
    <property type="entry name" value="Ig_sub"/>
</dbReference>
<feature type="region of interest" description="Disordered" evidence="7">
    <location>
        <begin position="1251"/>
        <end position="1270"/>
    </location>
</feature>
<dbReference type="SMART" id="SM00409">
    <property type="entry name" value="IG"/>
    <property type="match status" value="9"/>
</dbReference>
<dbReference type="Pfam" id="PF08205">
    <property type="entry name" value="C2-set_2"/>
    <property type="match status" value="4"/>
</dbReference>
<evidence type="ECO:0000313" key="12">
    <source>
        <dbReference type="Proteomes" id="UP000694843"/>
    </source>
</evidence>
<proteinExistence type="predicted"/>
<feature type="domain" description="Ig-like" evidence="10">
    <location>
        <begin position="240"/>
        <end position="327"/>
    </location>
</feature>
<evidence type="ECO:0000259" key="10">
    <source>
        <dbReference type="PROSITE" id="PS50835"/>
    </source>
</evidence>
<keyword evidence="3 8" id="KW-0472">Membrane</keyword>
<feature type="region of interest" description="Disordered" evidence="7">
    <location>
        <begin position="1375"/>
        <end position="1415"/>
    </location>
</feature>
<dbReference type="GO" id="GO:0030154">
    <property type="term" value="P:cell differentiation"/>
    <property type="evidence" value="ECO:0007669"/>
    <property type="project" value="UniProtKB-ARBA"/>
</dbReference>
<keyword evidence="6" id="KW-0393">Immunoglobulin domain</keyword>
<evidence type="ECO:0000256" key="4">
    <source>
        <dbReference type="ARBA" id="ARBA00023157"/>
    </source>
</evidence>
<dbReference type="KEGG" id="hazt:108679880"/>
<dbReference type="GeneID" id="108679880"/>
<dbReference type="CDD" id="cd00063">
    <property type="entry name" value="FN3"/>
    <property type="match status" value="1"/>
</dbReference>
<dbReference type="InterPro" id="IPR003961">
    <property type="entry name" value="FN3_dom"/>
</dbReference>
<evidence type="ECO:0000256" key="7">
    <source>
        <dbReference type="SAM" id="MobiDB-lite"/>
    </source>
</evidence>
<keyword evidence="9" id="KW-0732">Signal</keyword>
<evidence type="ECO:0000256" key="6">
    <source>
        <dbReference type="ARBA" id="ARBA00023319"/>
    </source>
</evidence>
<feature type="region of interest" description="Disordered" evidence="7">
    <location>
        <begin position="1215"/>
        <end position="1234"/>
    </location>
</feature>
<keyword evidence="12" id="KW-1185">Reference proteome</keyword>
<dbReference type="PANTHER" id="PTHR11640:SF136">
    <property type="entry name" value="NEPHRIN"/>
    <property type="match status" value="1"/>
</dbReference>
<evidence type="ECO:0000256" key="2">
    <source>
        <dbReference type="ARBA" id="ARBA00022737"/>
    </source>
</evidence>
<evidence type="ECO:0000313" key="13">
    <source>
        <dbReference type="RefSeq" id="XP_018024104.1"/>
    </source>
</evidence>
<dbReference type="Pfam" id="PF00041">
    <property type="entry name" value="fn3"/>
    <property type="match status" value="1"/>
</dbReference>
<organism evidence="12 13">
    <name type="scientific">Hyalella azteca</name>
    <name type="common">Amphipod</name>
    <dbReference type="NCBI Taxonomy" id="294128"/>
    <lineage>
        <taxon>Eukaryota</taxon>
        <taxon>Metazoa</taxon>
        <taxon>Ecdysozoa</taxon>
        <taxon>Arthropoda</taxon>
        <taxon>Crustacea</taxon>
        <taxon>Multicrustacea</taxon>
        <taxon>Malacostraca</taxon>
        <taxon>Eumalacostraca</taxon>
        <taxon>Peracarida</taxon>
        <taxon>Amphipoda</taxon>
        <taxon>Senticaudata</taxon>
        <taxon>Talitrida</taxon>
        <taxon>Talitroidea</taxon>
        <taxon>Hyalellidae</taxon>
        <taxon>Hyalella</taxon>
    </lineage>
</organism>
<dbReference type="OMA" id="IEGYSPG"/>
<dbReference type="InterPro" id="IPR013098">
    <property type="entry name" value="Ig_I-set"/>
</dbReference>
<reference evidence="13" key="1">
    <citation type="submission" date="2025-08" db="UniProtKB">
        <authorList>
            <consortium name="RefSeq"/>
        </authorList>
    </citation>
    <scope>IDENTIFICATION</scope>
    <source>
        <tissue evidence="13">Whole organism</tissue>
    </source>
</reference>
<dbReference type="OrthoDB" id="6347235at2759"/>
<name>A0A8B7PD82_HYAAZ</name>
<dbReference type="RefSeq" id="XP_018024104.1">
    <property type="nucleotide sequence ID" value="XM_018168615.2"/>
</dbReference>
<evidence type="ECO:0000256" key="8">
    <source>
        <dbReference type="SAM" id="Phobius"/>
    </source>
</evidence>
<dbReference type="InterPro" id="IPR036116">
    <property type="entry name" value="FN3_sf"/>
</dbReference>
<feature type="chain" id="PRO_5034842685" evidence="9">
    <location>
        <begin position="24"/>
        <end position="1415"/>
    </location>
</feature>
<feature type="region of interest" description="Disordered" evidence="7">
    <location>
        <begin position="1095"/>
        <end position="1177"/>
    </location>
</feature>
<dbReference type="PROSITE" id="PS00290">
    <property type="entry name" value="IG_MHC"/>
    <property type="match status" value="1"/>
</dbReference>
<feature type="compositionally biased region" description="Pro residues" evidence="7">
    <location>
        <begin position="1398"/>
        <end position="1407"/>
    </location>
</feature>
<dbReference type="InterPro" id="IPR003598">
    <property type="entry name" value="Ig_sub2"/>
</dbReference>
<feature type="region of interest" description="Disordered" evidence="7">
    <location>
        <begin position="1329"/>
        <end position="1362"/>
    </location>
</feature>
<feature type="compositionally biased region" description="Polar residues" evidence="7">
    <location>
        <begin position="1349"/>
        <end position="1358"/>
    </location>
</feature>
<dbReference type="SMART" id="SM00408">
    <property type="entry name" value="IGc2"/>
    <property type="match status" value="9"/>
</dbReference>
<dbReference type="GO" id="GO:0009653">
    <property type="term" value="P:anatomical structure morphogenesis"/>
    <property type="evidence" value="ECO:0007669"/>
    <property type="project" value="UniProtKB-ARBA"/>
</dbReference>
<feature type="compositionally biased region" description="Polar residues" evidence="7">
    <location>
        <begin position="1118"/>
        <end position="1161"/>
    </location>
</feature>
<dbReference type="Pfam" id="PF13927">
    <property type="entry name" value="Ig_3"/>
    <property type="match status" value="2"/>
</dbReference>
<keyword evidence="8" id="KW-1133">Transmembrane helix</keyword>
<comment type="subcellular location">
    <subcellularLocation>
        <location evidence="1">Membrane</location>
        <topology evidence="1">Single-pass type I membrane protein</topology>
    </subcellularLocation>
</comment>
<keyword evidence="4" id="KW-1015">Disulfide bond</keyword>
<feature type="domain" description="Fibronectin type-III" evidence="11">
    <location>
        <begin position="947"/>
        <end position="1044"/>
    </location>
</feature>
<dbReference type="InterPro" id="IPR013783">
    <property type="entry name" value="Ig-like_fold"/>
</dbReference>
<feature type="transmembrane region" description="Helical" evidence="8">
    <location>
        <begin position="1065"/>
        <end position="1089"/>
    </location>
</feature>
<feature type="compositionally biased region" description="Low complexity" evidence="7">
    <location>
        <begin position="1220"/>
        <end position="1231"/>
    </location>
</feature>
<dbReference type="Pfam" id="PF07679">
    <property type="entry name" value="I-set"/>
    <property type="match status" value="2"/>
</dbReference>
<accession>A0A8B7PD82</accession>
<dbReference type="SMART" id="SM00060">
    <property type="entry name" value="FN3"/>
    <property type="match status" value="1"/>
</dbReference>
<feature type="domain" description="Ig-like" evidence="10">
    <location>
        <begin position="632"/>
        <end position="744"/>
    </location>
</feature>
<feature type="domain" description="Ig-like" evidence="10">
    <location>
        <begin position="27"/>
        <end position="124"/>
    </location>
</feature>
<dbReference type="PROSITE" id="PS50853">
    <property type="entry name" value="FN3"/>
    <property type="match status" value="1"/>
</dbReference>
<sequence length="1415" mass="154170">MRARRNWIYFALLLCCAAHLAECQQKQHFRKRPSDLQVKQGSTAVLKCEVGNQGGRVQWAKDGFVLGFNRSIPTNERYEMVGEASAGEHHLRIYNATLVDDADFQCQVGPADGHAAIRATGHLTVLMAPTSVTLKGRGREDMLEVTEGEEVTLECLVEAAKPVASVIWYRNDRRIALETREDTQSESHLHRRHNLLSKITVRMSAEDHGTVFSCQAEHPALDLPKVASVRISVLYPPGPPIITGYSVGETISSGDERTLSCASRGGNPPAKVLWFRNGENIDSSDRPFDGGSLNDYKLVANSSDNGAVFTCQVMNKLTDVPLEASVTLDVQFPPDHVQVTGPAIARVGENVTLTCLTENSNPPATISWVVDGQPHRSSGDRREKASAGGWHTISSISVIVPSVDRDMMFTCHATNQNIGTTKVDTYTLSVLRPPQPPVLYGYSEGTGLQENKEQAISCVSRGGNPPAKLQWYRNGQKIPSESHFVGDVSTAEIVLLAQAQDNGAQYRCEAFNSASASPVSVSTTLIVHFPPQDLQVAVAPEKLSAGTSAVLTCRAGASNPAAVITWFRGGYQVPSKVIETAVAANGGTRVTNVLKLNLTAGDDGLDFTCRATNLAMQLDLNETVTLDVRYSPEFLSAPPPSVDIEVGGSITLNFTAHANPSLVTYSWNRLGAPLSKPVMEDARRSPYGMSQSFGHRRFQHDGHDGVVAEGPYLFLRNVQIEHGGDYELEASNQEGVTLAKVHVNVQYPPRIQYTSGLVTVSEGDEATLECTAEGNPLTEAMMLWRRPNYHFSGTRQTFDNKKAALTVLSANKNDTGVFVCEVNNGIGSPSTANVTLIVRSKPQIDRSQLLSRAATDLGLTGVLECIAQGAPEVRFSWRREGDLLSNGAKPEKYDNETSKIGLVTWKSLFFIRNVNEGDYGYYECVAENELGASPFTIQFTPPTIPEPPLALKVLNTTHDSVMLSWVPGFDGGKPQYFRLRYRPKDSSHYQCLDVYQSGVYSQSVAGLDLDTEYYFSIKSYNDMGESEYRGEFVRARTLSEAPPTPVPSSNVGREAGSSHARVPGLWVIIIVLVATALLALNVSAIVCIIRRRRNKRASSPQSKKQHLHSSSSPKGIALSSTSPHLTRSGSDQGSSKSTTNTMYAPSSYNDTVVGETLSSISEKSRESYTQEDSVGEYERRLPKTTRIIYVFERRPDEQGHHKHGGSAYLIDQIEPPPEYASQTPSQPSSAAYNPHEDDYAEVLRRNAYNHQLGKVTPRPPSRATHYSASPESHGAYLTYSYTPSPTGIPNGAPSQYHAPNVTLGLHNFPESHAPVGPDIDETTYQALGLDSALPPPMHMMGSMGLEQHSIPSEPSSLTMDPHSITIDHHNALIGSDGLRHNDAPLSTFQPGGRSVNYPPAPPSPPDPSHMEGHLV</sequence>
<dbReference type="InterPro" id="IPR013162">
    <property type="entry name" value="CD80_C2-set"/>
</dbReference>